<keyword evidence="3" id="KW-1185">Reference proteome</keyword>
<name>A0ABQ7J5B2_9APIC</name>
<comment type="caution">
    <text evidence="2">The sequence shown here is derived from an EMBL/GenBank/DDBJ whole genome shotgun (WGS) entry which is preliminary data.</text>
</comment>
<dbReference type="Proteomes" id="UP000823046">
    <property type="component" value="Unassembled WGS sequence"/>
</dbReference>
<feature type="region of interest" description="Disordered" evidence="1">
    <location>
        <begin position="348"/>
        <end position="372"/>
    </location>
</feature>
<evidence type="ECO:0000256" key="1">
    <source>
        <dbReference type="SAM" id="MobiDB-lite"/>
    </source>
</evidence>
<organism evidence="2 3">
    <name type="scientific">Cardiosporidium cionae</name>
    <dbReference type="NCBI Taxonomy" id="476202"/>
    <lineage>
        <taxon>Eukaryota</taxon>
        <taxon>Sar</taxon>
        <taxon>Alveolata</taxon>
        <taxon>Apicomplexa</taxon>
        <taxon>Aconoidasida</taxon>
        <taxon>Nephromycida</taxon>
        <taxon>Cardiosporidium</taxon>
    </lineage>
</organism>
<feature type="region of interest" description="Disordered" evidence="1">
    <location>
        <begin position="202"/>
        <end position="252"/>
    </location>
</feature>
<reference evidence="2 3" key="1">
    <citation type="journal article" date="2020" name="bioRxiv">
        <title>Metabolic contributions of an alphaproteobacterial endosymbiont in the apicomplexan Cardiosporidium cionae.</title>
        <authorList>
            <person name="Hunter E.S."/>
            <person name="Paight C.J."/>
            <person name="Lane C.E."/>
        </authorList>
    </citation>
    <scope>NUCLEOTIDE SEQUENCE [LARGE SCALE GENOMIC DNA]</scope>
    <source>
        <strain evidence="2">ESH_2018</strain>
    </source>
</reference>
<accession>A0ABQ7J5B2</accession>
<evidence type="ECO:0000313" key="2">
    <source>
        <dbReference type="EMBL" id="KAF8819172.1"/>
    </source>
</evidence>
<gene>
    <name evidence="2" type="ORF">IE077_001517</name>
</gene>
<dbReference type="EMBL" id="JADAQX010000913">
    <property type="protein sequence ID" value="KAF8819172.1"/>
    <property type="molecule type" value="Genomic_DNA"/>
</dbReference>
<proteinExistence type="predicted"/>
<protein>
    <submittedName>
        <fullName evidence="2">Uncharacterized protein</fullName>
    </submittedName>
</protein>
<evidence type="ECO:0000313" key="3">
    <source>
        <dbReference type="Proteomes" id="UP000823046"/>
    </source>
</evidence>
<sequence length="413" mass="46410">MAVTSQDPPCTSSSYQLSPSQREIYKLTLKGLVEFASLYCARKENIHNRLHVTDDCMIAIKDVAKSAFCKYPWCVLKVVLIARLQEVCHTLYEHCRDYSVEDVDLYTFISTLESLTLCLLQLIYPPVTLQRLCEILVSSPYRNIEKLMACIRKLVTVRTPHYEMLCIPEGIDWQQYPELSIIEERLSTMVETKDDLEWMEMESGLPHRSRSPSSGGTFVEADPPSTSRRRKRKQLSEGNAYYSPSDMENNEGEPKMVFIQPHSYAADDDGDSSSLGLKRRCHSTSLCDEEFSSGKLLPMHEVSRNSAIDGKQPQKQSRANSVRILATVNDYASPLSFLTAPSKKSSSLSLFSQENAPREDTPVSPRANDSALQSSVEFNDNAISPHLSSSLIYPAPSSNSDMQCSSRTILFAD</sequence>